<keyword evidence="3" id="KW-1185">Reference proteome</keyword>
<dbReference type="RefSeq" id="WP_344385841.1">
    <property type="nucleotide sequence ID" value="NZ_BAAATA010000046.1"/>
</dbReference>
<gene>
    <name evidence="2" type="ORF">GCM10010406_51920</name>
</gene>
<accession>A0ABN3MY42</accession>
<name>A0ABN3MY42_9ACTN</name>
<protein>
    <recommendedName>
        <fullName evidence="1">DUF6571 domain-containing protein</fullName>
    </recommendedName>
</protein>
<dbReference type="Pfam" id="PF20211">
    <property type="entry name" value="DUF6571"/>
    <property type="match status" value="1"/>
</dbReference>
<comment type="caution">
    <text evidence="2">The sequence shown here is derived from an EMBL/GenBank/DDBJ whole genome shotgun (WGS) entry which is preliminary data.</text>
</comment>
<dbReference type="EMBL" id="BAAATA010000046">
    <property type="protein sequence ID" value="GAA2509073.1"/>
    <property type="molecule type" value="Genomic_DNA"/>
</dbReference>
<evidence type="ECO:0000313" key="3">
    <source>
        <dbReference type="Proteomes" id="UP001501358"/>
    </source>
</evidence>
<evidence type="ECO:0000313" key="2">
    <source>
        <dbReference type="EMBL" id="GAA2509073.1"/>
    </source>
</evidence>
<reference evidence="2 3" key="1">
    <citation type="journal article" date="2019" name="Int. J. Syst. Evol. Microbiol.">
        <title>The Global Catalogue of Microorganisms (GCM) 10K type strain sequencing project: providing services to taxonomists for standard genome sequencing and annotation.</title>
        <authorList>
            <consortium name="The Broad Institute Genomics Platform"/>
            <consortium name="The Broad Institute Genome Sequencing Center for Infectious Disease"/>
            <person name="Wu L."/>
            <person name="Ma J."/>
        </authorList>
    </citation>
    <scope>NUCLEOTIDE SEQUENCE [LARGE SCALE GENOMIC DNA]</scope>
    <source>
        <strain evidence="2 3">JCM 6307</strain>
    </source>
</reference>
<evidence type="ECO:0000259" key="1">
    <source>
        <dbReference type="Pfam" id="PF20211"/>
    </source>
</evidence>
<proteinExistence type="predicted"/>
<feature type="domain" description="DUF6571" evidence="1">
    <location>
        <begin position="38"/>
        <end position="409"/>
    </location>
</feature>
<dbReference type="Proteomes" id="UP001501358">
    <property type="component" value="Unassembled WGS sequence"/>
</dbReference>
<sequence>MKAWEKEVIGLGNQRLGTEHAANPYGFQVMSNLMRHGKYDTGFLGEYGKELVKVDKSFTGGVNPGHHWITMSHSDLNFGDENDRGNDPMTGFMEALGHNPEAATEFFYSKEGVEGEKSNLDYLLQERDWPHDSILGADSEGKAGHNSLGHALEAAVTGHPYDRPPNGSTPPHSAERAAVMEDVVSLVSKDPEKAHAGMADSLGRMAAEYMPDIHHALVGGGSEMENLYPHGESTGAHFNSSDITRFLYEVGKDPDGYAAVNYGQHIYTSEIINYHFSSPDSYGRSTEDTLKEVAAGGGQIEGIIGEARRNAVVEGAIESDKEFNDSLASGGEWAKAAIGIGIGVGVASATSPVGGVVAGDSAKAISGAIIDGIVEGFEKDTKDGAVYRSGLDKSEAEESTTSVIRNAAVKADEENPSGMSRADLEALVRDGVKDGIGQANDRIKDNVPTGGESDE</sequence>
<organism evidence="2 3">
    <name type="scientific">Streptomyces thermolineatus</name>
    <dbReference type="NCBI Taxonomy" id="44033"/>
    <lineage>
        <taxon>Bacteria</taxon>
        <taxon>Bacillati</taxon>
        <taxon>Actinomycetota</taxon>
        <taxon>Actinomycetes</taxon>
        <taxon>Kitasatosporales</taxon>
        <taxon>Streptomycetaceae</taxon>
        <taxon>Streptomyces</taxon>
    </lineage>
</organism>
<dbReference type="InterPro" id="IPR046701">
    <property type="entry name" value="DUF6571"/>
</dbReference>